<proteinExistence type="predicted"/>
<protein>
    <submittedName>
        <fullName evidence="2">Uncharacterized protein</fullName>
    </submittedName>
</protein>
<dbReference type="Proteomes" id="UP001419268">
    <property type="component" value="Unassembled WGS sequence"/>
</dbReference>
<feature type="region of interest" description="Disordered" evidence="1">
    <location>
        <begin position="91"/>
        <end position="134"/>
    </location>
</feature>
<gene>
    <name evidence="2" type="ORF">Scep_025596</name>
</gene>
<reference evidence="2 3" key="1">
    <citation type="submission" date="2024-01" db="EMBL/GenBank/DDBJ databases">
        <title>Genome assemblies of Stephania.</title>
        <authorList>
            <person name="Yang L."/>
        </authorList>
    </citation>
    <scope>NUCLEOTIDE SEQUENCE [LARGE SCALE GENOMIC DNA]</scope>
    <source>
        <strain evidence="2">JXDWG</strain>
        <tissue evidence="2">Leaf</tissue>
    </source>
</reference>
<dbReference type="EMBL" id="JBBNAG010000011">
    <property type="protein sequence ID" value="KAK9094127.1"/>
    <property type="molecule type" value="Genomic_DNA"/>
</dbReference>
<organism evidence="2 3">
    <name type="scientific">Stephania cephalantha</name>
    <dbReference type="NCBI Taxonomy" id="152367"/>
    <lineage>
        <taxon>Eukaryota</taxon>
        <taxon>Viridiplantae</taxon>
        <taxon>Streptophyta</taxon>
        <taxon>Embryophyta</taxon>
        <taxon>Tracheophyta</taxon>
        <taxon>Spermatophyta</taxon>
        <taxon>Magnoliopsida</taxon>
        <taxon>Ranunculales</taxon>
        <taxon>Menispermaceae</taxon>
        <taxon>Menispermoideae</taxon>
        <taxon>Cissampelideae</taxon>
        <taxon>Stephania</taxon>
    </lineage>
</organism>
<dbReference type="PANTHER" id="PTHR35704">
    <property type="entry name" value="OS02G0254600 PROTEIN"/>
    <property type="match status" value="1"/>
</dbReference>
<evidence type="ECO:0000313" key="2">
    <source>
        <dbReference type="EMBL" id="KAK9094127.1"/>
    </source>
</evidence>
<feature type="compositionally biased region" description="Acidic residues" evidence="1">
    <location>
        <begin position="100"/>
        <end position="109"/>
    </location>
</feature>
<accession>A0AAP0ENS4</accession>
<dbReference type="AlphaFoldDB" id="A0AAP0ENS4"/>
<name>A0AAP0ENS4_9MAGN</name>
<sequence>MGNCMETCAQEKITDQYLGQHHDHQDQSIVIRDDHNEGSNFGSSGSGLRVKVVLTRKELEWLLFQLQERKGGGTNSIKRLEDVLGEMERSSKRVVVGDQYSDDDDDDDEDSKRWKPSLDSIMETPDEAPDHMDI</sequence>
<keyword evidence="3" id="KW-1185">Reference proteome</keyword>
<evidence type="ECO:0000256" key="1">
    <source>
        <dbReference type="SAM" id="MobiDB-lite"/>
    </source>
</evidence>
<dbReference type="PANTHER" id="PTHR35704:SF1">
    <property type="entry name" value="OS02G0254600 PROTEIN"/>
    <property type="match status" value="1"/>
</dbReference>
<evidence type="ECO:0000313" key="3">
    <source>
        <dbReference type="Proteomes" id="UP001419268"/>
    </source>
</evidence>
<comment type="caution">
    <text evidence="2">The sequence shown here is derived from an EMBL/GenBank/DDBJ whole genome shotgun (WGS) entry which is preliminary data.</text>
</comment>